<feature type="compositionally biased region" description="Polar residues" evidence="1">
    <location>
        <begin position="315"/>
        <end position="324"/>
    </location>
</feature>
<protein>
    <submittedName>
        <fullName evidence="2">Uncharacterized protein</fullName>
    </submittedName>
</protein>
<dbReference type="AlphaFoldDB" id="A0A319EGR6"/>
<dbReference type="Proteomes" id="UP000248423">
    <property type="component" value="Unassembled WGS sequence"/>
</dbReference>
<proteinExistence type="predicted"/>
<gene>
    <name evidence="2" type="ORF">BO78DRAFT_432506</name>
</gene>
<sequence length="373" mass="43020">MGRITNGEVIQILQTFPDKQAFGDLKDDQRPEKLEFLRELYGPLRDLFGTTTTCSRANRTRITRIVSLEIPKSLHVRFPQFEKDPLEFWERLVENLPQYSKQNVGNRARTFLESAAQLDVIMDEQRILRRFVAVSVYRLFQRAIPTSGARVLNKNVEQFLKNLNIPNTEEDINKYGDIIRRGQRHRPFCMDLKRGPPSADDEQCCDIEEGAVLGEENATEDYGPLFFSSIPDTVWDEKGLVGKDLDGAIEHLQHIDVLGKSKQSKAQHMAKILLDFHAGFVWITTLCPDLSNKRRPNTRRDTQPVTKRRRGNEALRTSNTTNTFHQEDTLRPRTVNESLPQEEVINNGTGFTRRDQNEPPFHVFNRDAMLENS</sequence>
<name>A0A319EGR6_ASPSB</name>
<dbReference type="OrthoDB" id="4348461at2759"/>
<accession>A0A319EGR6</accession>
<reference evidence="2 3" key="1">
    <citation type="submission" date="2018-02" db="EMBL/GenBank/DDBJ databases">
        <title>The genomes of Aspergillus section Nigri reveals drivers in fungal speciation.</title>
        <authorList>
            <consortium name="DOE Joint Genome Institute"/>
            <person name="Vesth T.C."/>
            <person name="Nybo J."/>
            <person name="Theobald S."/>
            <person name="Brandl J."/>
            <person name="Frisvad J.C."/>
            <person name="Nielsen K.F."/>
            <person name="Lyhne E.K."/>
            <person name="Kogle M.E."/>
            <person name="Kuo A."/>
            <person name="Riley R."/>
            <person name="Clum A."/>
            <person name="Nolan M."/>
            <person name="Lipzen A."/>
            <person name="Salamov A."/>
            <person name="Henrissat B."/>
            <person name="Wiebenga A."/>
            <person name="De vries R.P."/>
            <person name="Grigoriev I.V."/>
            <person name="Mortensen U.H."/>
            <person name="Andersen M.R."/>
            <person name="Baker S.E."/>
        </authorList>
    </citation>
    <scope>NUCLEOTIDE SEQUENCE [LARGE SCALE GENOMIC DNA]</scope>
    <source>
        <strain evidence="2 3">CBS 121057</strain>
    </source>
</reference>
<dbReference type="EMBL" id="KZ826387">
    <property type="protein sequence ID" value="PYI02924.1"/>
    <property type="molecule type" value="Genomic_DNA"/>
</dbReference>
<evidence type="ECO:0000256" key="1">
    <source>
        <dbReference type="SAM" id="MobiDB-lite"/>
    </source>
</evidence>
<keyword evidence="3" id="KW-1185">Reference proteome</keyword>
<evidence type="ECO:0000313" key="2">
    <source>
        <dbReference type="EMBL" id="PYI02924.1"/>
    </source>
</evidence>
<organism evidence="2 3">
    <name type="scientific">Aspergillus sclerotiicarbonarius (strain CBS 121057 / IBT 28362)</name>
    <dbReference type="NCBI Taxonomy" id="1448318"/>
    <lineage>
        <taxon>Eukaryota</taxon>
        <taxon>Fungi</taxon>
        <taxon>Dikarya</taxon>
        <taxon>Ascomycota</taxon>
        <taxon>Pezizomycotina</taxon>
        <taxon>Eurotiomycetes</taxon>
        <taxon>Eurotiomycetidae</taxon>
        <taxon>Eurotiales</taxon>
        <taxon>Aspergillaceae</taxon>
        <taxon>Aspergillus</taxon>
        <taxon>Aspergillus subgen. Circumdati</taxon>
    </lineage>
</organism>
<evidence type="ECO:0000313" key="3">
    <source>
        <dbReference type="Proteomes" id="UP000248423"/>
    </source>
</evidence>
<dbReference type="STRING" id="1448318.A0A319EGR6"/>
<dbReference type="VEuPathDB" id="FungiDB:BO78DRAFT_432506"/>
<feature type="region of interest" description="Disordered" evidence="1">
    <location>
        <begin position="292"/>
        <end position="336"/>
    </location>
</feature>